<name>A0A6J7JIR7_9ZZZZ</name>
<reference evidence="1" key="1">
    <citation type="submission" date="2020-05" db="EMBL/GenBank/DDBJ databases">
        <authorList>
            <person name="Chiriac C."/>
            <person name="Salcher M."/>
            <person name="Ghai R."/>
            <person name="Kavagutti S V."/>
        </authorList>
    </citation>
    <scope>NUCLEOTIDE SEQUENCE</scope>
</reference>
<protein>
    <submittedName>
        <fullName evidence="1">Unannotated protein</fullName>
    </submittedName>
</protein>
<evidence type="ECO:0000313" key="1">
    <source>
        <dbReference type="EMBL" id="CAB4942424.1"/>
    </source>
</evidence>
<sequence>MTSPGFGTVTADNFVGKWVKSYEDFDSTGDRQSINDALAGSLIDRITSGKGLFSLAGALAGVAPGRHFQIYLRTPSLQNAIEQASLAGEVSTPDGGDHSAWYSLNSNASKTDVFSRRTLTIDAHVTSDGGATVTQTMSVKNSTPDGFGDDSIAGYLTPWNRSRFVAYLPAGAETPSMDHPAGWSADTVWTDGLGRSLMLSGGWIAPRATAVLTLTYRLPAGTFPGGVYRLTIDPQGVLWPVTVSVQVSRDGGDSAQALPPTSLTRVIRIENRPT</sequence>
<proteinExistence type="predicted"/>
<accession>A0A6J7JIR7</accession>
<dbReference type="EMBL" id="CAFBNF010000089">
    <property type="protein sequence ID" value="CAB4942424.1"/>
    <property type="molecule type" value="Genomic_DNA"/>
</dbReference>
<gene>
    <name evidence="1" type="ORF">UFOPK3773_00933</name>
</gene>
<dbReference type="AlphaFoldDB" id="A0A6J7JIR7"/>
<organism evidence="1">
    <name type="scientific">freshwater metagenome</name>
    <dbReference type="NCBI Taxonomy" id="449393"/>
    <lineage>
        <taxon>unclassified sequences</taxon>
        <taxon>metagenomes</taxon>
        <taxon>ecological metagenomes</taxon>
    </lineage>
</organism>